<keyword evidence="4" id="KW-1185">Reference proteome</keyword>
<protein>
    <recommendedName>
        <fullName evidence="2">Heme-binding protein Shr-like Hb-interacting domain-containing protein</fullName>
    </recommendedName>
</protein>
<feature type="chain" id="PRO_5031263250" description="Heme-binding protein Shr-like Hb-interacting domain-containing protein" evidence="1">
    <location>
        <begin position="40"/>
        <end position="753"/>
    </location>
</feature>
<evidence type="ECO:0000259" key="2">
    <source>
        <dbReference type="Pfam" id="PF07550"/>
    </source>
</evidence>
<organism evidence="3 4">
    <name type="scientific">Paenibacillus endophyticus</name>
    <dbReference type="NCBI Taxonomy" id="1294268"/>
    <lineage>
        <taxon>Bacteria</taxon>
        <taxon>Bacillati</taxon>
        <taxon>Bacillota</taxon>
        <taxon>Bacilli</taxon>
        <taxon>Bacillales</taxon>
        <taxon>Paenibacillaceae</taxon>
        <taxon>Paenibacillus</taxon>
    </lineage>
</organism>
<proteinExistence type="predicted"/>
<accession>A0A7W5C8Q5</accession>
<feature type="signal peptide" evidence="1">
    <location>
        <begin position="1"/>
        <end position="39"/>
    </location>
</feature>
<sequence length="753" mass="82914">MIKRNKKGKTQLKRKVSQWMAVTLTAAAVLSAAPVAGYAAPVGGEVSFVPLEASDTTPPAFVGAGSSSGSQVYLNFNEYFDINAPENSSYEEVAAFLKNNISISNDGVNFTPFQMQESEAYIYNGNQIYLHYYQNMKIIVGSNTVIKIAAGTLKDESGNLNEEMNLQVSPPVIQSAEVSADNHDIVITFNEEVFDNAENGIYLKGLSEVVANDAENESYLKQYISISRDPQRNPIQLTEQDTATVVSGKLHIHLAEAIKGESNQVFINGYAVRDADGNVQTDTRVTAYIKANAGVEDPNPGDTTPPQFVNYYFSNGLKDLNLHFDEDIQMDSEAIATFKQNTEMYNSETGQSYSGLADDVEVTVSGSTINLHFVTQPPGNYRYFHFYGMNGITDMSGNKANYFTVRTEWFETSELMDLNHGYLSYDGRMISLGLNSYGNLVDLTSDEMGSHLKESIQVSLDQGATFADLGPNDIVLLQNNEMKIILENPITAGTIQVKIEANIVGDEYKYQTNIEINHMIANNTPDFRGSFLSNTATEFLFEDNASWRDQVTSIEVYDDYNEVTRELTSSEYSLSKGKLTIQKGVFLEGHQYSITINANGYSSKYIEGYAMKSTELFYMTAPVVTPVNGITAKINVLARDHANQSNHSNPLTRESNNNTNQRGNQSVVFQLFDGTTPVSIVAADLKVGTGTYSANFNVSDAATNANYTVKAYIVSKYSNDPADVGLNLATVKTQSEFDQALLLSENHNNNSPE</sequence>
<gene>
    <name evidence="3" type="ORF">FHS16_002877</name>
</gene>
<dbReference type="Proteomes" id="UP000518605">
    <property type="component" value="Unassembled WGS sequence"/>
</dbReference>
<dbReference type="Pfam" id="PF07550">
    <property type="entry name" value="Shr-like_HID"/>
    <property type="match status" value="1"/>
</dbReference>
<name>A0A7W5C8Q5_9BACL</name>
<reference evidence="3 4" key="1">
    <citation type="submission" date="2020-08" db="EMBL/GenBank/DDBJ databases">
        <title>Genomic Encyclopedia of Type Strains, Phase III (KMG-III): the genomes of soil and plant-associated and newly described type strains.</title>
        <authorList>
            <person name="Whitman W."/>
        </authorList>
    </citation>
    <scope>NUCLEOTIDE SEQUENCE [LARGE SCALE GENOMIC DNA]</scope>
    <source>
        <strain evidence="3 4">CECT 8234</strain>
    </source>
</reference>
<evidence type="ECO:0000256" key="1">
    <source>
        <dbReference type="SAM" id="SignalP"/>
    </source>
</evidence>
<dbReference type="RefSeq" id="WP_183563184.1">
    <property type="nucleotide sequence ID" value="NZ_CBCSLB010000006.1"/>
</dbReference>
<evidence type="ECO:0000313" key="3">
    <source>
        <dbReference type="EMBL" id="MBB3152820.1"/>
    </source>
</evidence>
<evidence type="ECO:0000313" key="4">
    <source>
        <dbReference type="Proteomes" id="UP000518605"/>
    </source>
</evidence>
<keyword evidence="1" id="KW-0732">Signal</keyword>
<dbReference type="AlphaFoldDB" id="A0A7W5C8Q5"/>
<comment type="caution">
    <text evidence="3">The sequence shown here is derived from an EMBL/GenBank/DDBJ whole genome shotgun (WGS) entry which is preliminary data.</text>
</comment>
<dbReference type="InterPro" id="IPR011432">
    <property type="entry name" value="Shr-like_HID"/>
</dbReference>
<feature type="domain" description="Heme-binding protein Shr-like Hb-interacting" evidence="2">
    <location>
        <begin position="535"/>
        <end position="605"/>
    </location>
</feature>
<dbReference type="EMBL" id="JACHXW010000007">
    <property type="protein sequence ID" value="MBB3152820.1"/>
    <property type="molecule type" value="Genomic_DNA"/>
</dbReference>